<evidence type="ECO:0000256" key="1">
    <source>
        <dbReference type="SAM" id="MobiDB-lite"/>
    </source>
</evidence>
<dbReference type="InterPro" id="IPR014752">
    <property type="entry name" value="Arrestin-like_C"/>
</dbReference>
<evidence type="ECO:0000313" key="3">
    <source>
        <dbReference type="EMBL" id="KAF2662396.1"/>
    </source>
</evidence>
<dbReference type="Gene3D" id="2.60.40.640">
    <property type="match status" value="1"/>
</dbReference>
<dbReference type="AlphaFoldDB" id="A0A6A6TSG6"/>
<protein>
    <submittedName>
        <fullName evidence="3">Arrestin</fullName>
    </submittedName>
</protein>
<reference evidence="3" key="1">
    <citation type="journal article" date="2020" name="Stud. Mycol.">
        <title>101 Dothideomycetes genomes: a test case for predicting lifestyles and emergence of pathogens.</title>
        <authorList>
            <person name="Haridas S."/>
            <person name="Albert R."/>
            <person name="Binder M."/>
            <person name="Bloem J."/>
            <person name="Labutti K."/>
            <person name="Salamov A."/>
            <person name="Andreopoulos B."/>
            <person name="Baker S."/>
            <person name="Barry K."/>
            <person name="Bills G."/>
            <person name="Bluhm B."/>
            <person name="Cannon C."/>
            <person name="Castanera R."/>
            <person name="Culley D."/>
            <person name="Daum C."/>
            <person name="Ezra D."/>
            <person name="Gonzalez J."/>
            <person name="Henrissat B."/>
            <person name="Kuo A."/>
            <person name="Liang C."/>
            <person name="Lipzen A."/>
            <person name="Lutzoni F."/>
            <person name="Magnuson J."/>
            <person name="Mondo S."/>
            <person name="Nolan M."/>
            <person name="Ohm R."/>
            <person name="Pangilinan J."/>
            <person name="Park H.-J."/>
            <person name="Ramirez L."/>
            <person name="Alfaro M."/>
            <person name="Sun H."/>
            <person name="Tritt A."/>
            <person name="Yoshinaga Y."/>
            <person name="Zwiers L.-H."/>
            <person name="Turgeon B."/>
            <person name="Goodwin S."/>
            <person name="Spatafora J."/>
            <person name="Crous P."/>
            <person name="Grigoriev I."/>
        </authorList>
    </citation>
    <scope>NUCLEOTIDE SEQUENCE</scope>
    <source>
        <strain evidence="3">CBS 122681</strain>
    </source>
</reference>
<dbReference type="Pfam" id="PF00339">
    <property type="entry name" value="Arrestin_N"/>
    <property type="match status" value="1"/>
</dbReference>
<feature type="domain" description="Arrestin-like N-terminal" evidence="2">
    <location>
        <begin position="49"/>
        <end position="143"/>
    </location>
</feature>
<dbReference type="InterPro" id="IPR039634">
    <property type="entry name" value="Bul1-like"/>
</dbReference>
<name>A0A6A6TSG6_9PLEO</name>
<organism evidence="3 4">
    <name type="scientific">Lophiostoma macrostomum CBS 122681</name>
    <dbReference type="NCBI Taxonomy" id="1314788"/>
    <lineage>
        <taxon>Eukaryota</taxon>
        <taxon>Fungi</taxon>
        <taxon>Dikarya</taxon>
        <taxon>Ascomycota</taxon>
        <taxon>Pezizomycotina</taxon>
        <taxon>Dothideomycetes</taxon>
        <taxon>Pleosporomycetidae</taxon>
        <taxon>Pleosporales</taxon>
        <taxon>Lophiostomataceae</taxon>
        <taxon>Lophiostoma</taxon>
    </lineage>
</organism>
<dbReference type="Proteomes" id="UP000799324">
    <property type="component" value="Unassembled WGS sequence"/>
</dbReference>
<accession>A0A6A6TSG6</accession>
<keyword evidence="4" id="KW-1185">Reference proteome</keyword>
<sequence length="543" mass="59111">MFSVHSIQNSTMQSFGNKVRNMTHLGQPSIEIKLNNSSYGVHSNYVVSYSTMDTIEGTVSITANHDTRFEEVEIAFMGTAQVYVDRLTTTPSMSGRTEANHRFLTLKQPIADSQLPTPRVLESGRTYELPFTFTVPAQLLPRSCPHGVNNDSVRDSHLQLPPSMGDPELAGHGGSLLDDLAPEMSKIVYGIKVRLTQLRETDNSLSLLASQFKKVRVKPAHEEQPPINFDPSNGEYRLRMEKNVKKGLFKGKLGTLTAQSAQPKALMIPGARTTNDSPIATKAKIVLRFDPKEETILPPRLSTLSSKIRVSTYYASAPRHDIPTRSALGFDLTQGVYQENVTLSSLCIASASWVKHASCASPQPDDNYVVRRDSGMSGLSATSYTENEKHSAFTAGILTASPNYKGGAFYTAAIHVPVTLPTNKNFLPTFHSCLISRVYALSLHVAAKTPSGSNANVYLKVPVQIAAEGSEMGNENARARSAEVRGAREADAIFSPRSVAPPSLPPFSQGQDEADLPPPDYVQVAGQVGRRGQREGQRVSITA</sequence>
<dbReference type="OrthoDB" id="2283785at2759"/>
<dbReference type="PANTHER" id="PTHR31904">
    <property type="entry name" value="BYPASS OF STOP CODON PROTEIN 5-RELATED"/>
    <property type="match status" value="1"/>
</dbReference>
<evidence type="ECO:0000259" key="2">
    <source>
        <dbReference type="Pfam" id="PF00339"/>
    </source>
</evidence>
<dbReference type="PANTHER" id="PTHR31904:SF1">
    <property type="entry name" value="BYPASS OF STOP CODON PROTEIN 5-RELATED"/>
    <property type="match status" value="1"/>
</dbReference>
<dbReference type="InterPro" id="IPR011021">
    <property type="entry name" value="Arrestin-like_N"/>
</dbReference>
<gene>
    <name evidence="3" type="ORF">K491DRAFT_585046</name>
</gene>
<proteinExistence type="predicted"/>
<evidence type="ECO:0000313" key="4">
    <source>
        <dbReference type="Proteomes" id="UP000799324"/>
    </source>
</evidence>
<feature type="region of interest" description="Disordered" evidence="1">
    <location>
        <begin position="495"/>
        <end position="520"/>
    </location>
</feature>
<dbReference type="EMBL" id="MU004289">
    <property type="protein sequence ID" value="KAF2662396.1"/>
    <property type="molecule type" value="Genomic_DNA"/>
</dbReference>